<feature type="non-terminal residue" evidence="1">
    <location>
        <position position="1"/>
    </location>
</feature>
<name>A0ACA9SAN1_9GLOM</name>
<dbReference type="Proteomes" id="UP000789920">
    <property type="component" value="Unassembled WGS sequence"/>
</dbReference>
<proteinExistence type="predicted"/>
<gene>
    <name evidence="1" type="ORF">RPERSI_LOCUS28880</name>
</gene>
<reference evidence="1" key="1">
    <citation type="submission" date="2021-06" db="EMBL/GenBank/DDBJ databases">
        <authorList>
            <person name="Kallberg Y."/>
            <person name="Tangrot J."/>
            <person name="Rosling A."/>
        </authorList>
    </citation>
    <scope>NUCLEOTIDE SEQUENCE</scope>
    <source>
        <strain evidence="1">MA461A</strain>
    </source>
</reference>
<dbReference type="EMBL" id="CAJVQC010106953">
    <property type="protein sequence ID" value="CAG8833589.1"/>
    <property type="molecule type" value="Genomic_DNA"/>
</dbReference>
<protein>
    <submittedName>
        <fullName evidence="1">13599_t:CDS:1</fullName>
    </submittedName>
</protein>
<comment type="caution">
    <text evidence="1">The sequence shown here is derived from an EMBL/GenBank/DDBJ whole genome shotgun (WGS) entry which is preliminary data.</text>
</comment>
<organism evidence="1 2">
    <name type="scientific">Racocetra persica</name>
    <dbReference type="NCBI Taxonomy" id="160502"/>
    <lineage>
        <taxon>Eukaryota</taxon>
        <taxon>Fungi</taxon>
        <taxon>Fungi incertae sedis</taxon>
        <taxon>Mucoromycota</taxon>
        <taxon>Glomeromycotina</taxon>
        <taxon>Glomeromycetes</taxon>
        <taxon>Diversisporales</taxon>
        <taxon>Gigasporaceae</taxon>
        <taxon>Racocetra</taxon>
    </lineage>
</organism>
<accession>A0ACA9SAN1</accession>
<keyword evidence="2" id="KW-1185">Reference proteome</keyword>
<evidence type="ECO:0000313" key="1">
    <source>
        <dbReference type="EMBL" id="CAG8833589.1"/>
    </source>
</evidence>
<evidence type="ECO:0000313" key="2">
    <source>
        <dbReference type="Proteomes" id="UP000789920"/>
    </source>
</evidence>
<sequence length="47" mass="5635">QLRFSVVRKHVSMSRNISRIGNSFQRIFIQMNDYSKLKRKLRLVAVI</sequence>